<dbReference type="GeneTree" id="ENSGT01070000256145"/>
<organism evidence="2 3">
    <name type="scientific">Anser brachyrhynchus</name>
    <name type="common">Pink-footed goose</name>
    <dbReference type="NCBI Taxonomy" id="132585"/>
    <lineage>
        <taxon>Eukaryota</taxon>
        <taxon>Metazoa</taxon>
        <taxon>Chordata</taxon>
        <taxon>Craniata</taxon>
        <taxon>Vertebrata</taxon>
        <taxon>Euteleostomi</taxon>
        <taxon>Archelosauria</taxon>
        <taxon>Archosauria</taxon>
        <taxon>Dinosauria</taxon>
        <taxon>Saurischia</taxon>
        <taxon>Theropoda</taxon>
        <taxon>Coelurosauria</taxon>
        <taxon>Aves</taxon>
        <taxon>Neognathae</taxon>
        <taxon>Galloanserae</taxon>
        <taxon>Anseriformes</taxon>
        <taxon>Anatidae</taxon>
        <taxon>Anserinae</taxon>
        <taxon>Anser</taxon>
    </lineage>
</organism>
<proteinExistence type="predicted"/>
<feature type="domain" description="Methionine--tRNA ligase N-terminal" evidence="1">
    <location>
        <begin position="41"/>
        <end position="71"/>
    </location>
</feature>
<dbReference type="InterPro" id="IPR041598">
    <property type="entry name" value="MARS_N"/>
</dbReference>
<reference evidence="2" key="1">
    <citation type="submission" date="2025-08" db="UniProtKB">
        <authorList>
            <consortium name="Ensembl"/>
        </authorList>
    </citation>
    <scope>IDENTIFICATION</scope>
</reference>
<sequence length="111" mass="11529">PVAHGAAAVRGALVCRALGALRSRALVLGTTEGTRPLSPLCSPWVPALQLDSGAVLFSPNAICQYFFLAGGQEPTDLTNQWLEWEATELQVGVRGAAGPPGRGPGSWPRPA</sequence>
<dbReference type="AlphaFoldDB" id="A0A8B9BL03"/>
<protein>
    <recommendedName>
        <fullName evidence="1">Methionine--tRNA ligase N-terminal domain-containing protein</fullName>
    </recommendedName>
</protein>
<dbReference type="Gene3D" id="3.40.30.10">
    <property type="entry name" value="Glutaredoxin"/>
    <property type="match status" value="1"/>
</dbReference>
<accession>A0A8B9BL03</accession>
<name>A0A8B9BL03_9AVES</name>
<dbReference type="Gene3D" id="1.20.1050.10">
    <property type="match status" value="1"/>
</dbReference>
<keyword evidence="3" id="KW-1185">Reference proteome</keyword>
<evidence type="ECO:0000313" key="3">
    <source>
        <dbReference type="Proteomes" id="UP000694426"/>
    </source>
</evidence>
<dbReference type="Pfam" id="PF18485">
    <property type="entry name" value="GST_N_5"/>
    <property type="match status" value="1"/>
</dbReference>
<evidence type="ECO:0000259" key="1">
    <source>
        <dbReference type="Pfam" id="PF18485"/>
    </source>
</evidence>
<dbReference type="Ensembl" id="ENSABRT00000008509.1">
    <property type="protein sequence ID" value="ENSABRP00000005905.1"/>
    <property type="gene ID" value="ENSABRG00000005502.1"/>
</dbReference>
<dbReference type="Proteomes" id="UP000694426">
    <property type="component" value="Unplaced"/>
</dbReference>
<reference evidence="2" key="2">
    <citation type="submission" date="2025-09" db="UniProtKB">
        <authorList>
            <consortium name="Ensembl"/>
        </authorList>
    </citation>
    <scope>IDENTIFICATION</scope>
</reference>
<evidence type="ECO:0000313" key="2">
    <source>
        <dbReference type="Ensembl" id="ENSABRP00000005905.1"/>
    </source>
</evidence>